<keyword evidence="4" id="KW-0444">Lipid biosynthesis</keyword>
<dbReference type="Gene3D" id="3.90.550.20">
    <property type="match status" value="1"/>
</dbReference>
<keyword evidence="21" id="KW-1185">Reference proteome</keyword>
<comment type="similarity">
    <text evidence="3">Belongs to the glycosyltransferase 32 family.</text>
</comment>
<dbReference type="EC" id="2.4.1.228" evidence="10"/>
<evidence type="ECO:0000256" key="5">
    <source>
        <dbReference type="ARBA" id="ARBA00022676"/>
    </source>
</evidence>
<dbReference type="GO" id="GO:0006688">
    <property type="term" value="P:glycosphingolipid biosynthetic process"/>
    <property type="evidence" value="ECO:0007669"/>
    <property type="project" value="TreeGrafter"/>
</dbReference>
<dbReference type="Pfam" id="PF04488">
    <property type="entry name" value="Gly_transf_sug"/>
    <property type="match status" value="1"/>
</dbReference>
<organism evidence="20 21">
    <name type="scientific">Cairina moschata</name>
    <name type="common">Muscovy duck</name>
    <dbReference type="NCBI Taxonomy" id="8855"/>
    <lineage>
        <taxon>Eukaryota</taxon>
        <taxon>Metazoa</taxon>
        <taxon>Chordata</taxon>
        <taxon>Craniata</taxon>
        <taxon>Vertebrata</taxon>
        <taxon>Euteleostomi</taxon>
        <taxon>Archelosauria</taxon>
        <taxon>Archosauria</taxon>
        <taxon>Dinosauria</taxon>
        <taxon>Saurischia</taxon>
        <taxon>Theropoda</taxon>
        <taxon>Coelurosauria</taxon>
        <taxon>Aves</taxon>
        <taxon>Neognathae</taxon>
        <taxon>Galloanserae</taxon>
        <taxon>Anseriformes</taxon>
        <taxon>Anatidae</taxon>
        <taxon>Anatinae</taxon>
        <taxon>Cairina</taxon>
    </lineage>
</organism>
<dbReference type="PANTHER" id="PTHR12042">
    <property type="entry name" value="LACTOSYLCERAMIDE 4-ALPHA-GALACTOSYLTRANSFERASE ALPHA- 1,4-GALACTOSYLTRANSFERASE"/>
    <property type="match status" value="1"/>
</dbReference>
<comment type="catalytic activity">
    <reaction evidence="16">
        <text>a beta-D-Gal-(1-&gt;4)-beta-D-Glc-(1&lt;-&gt;1)-Cer(d18:1(4E)) + UDP-alpha-D-galactose = a globoside Gb3Cer (d18:1(4E)) + UDP + H(+)</text>
        <dbReference type="Rhea" id="RHEA:11924"/>
        <dbReference type="ChEBI" id="CHEBI:15378"/>
        <dbReference type="ChEBI" id="CHEBI:17950"/>
        <dbReference type="ChEBI" id="CHEBI:18313"/>
        <dbReference type="ChEBI" id="CHEBI:58223"/>
        <dbReference type="ChEBI" id="CHEBI:66914"/>
        <dbReference type="EC" id="2.4.1.228"/>
    </reaction>
    <physiologicalReaction direction="left-to-right" evidence="16">
        <dbReference type="Rhea" id="RHEA:11925"/>
    </physiologicalReaction>
</comment>
<name>A0A8C3CUF5_CAIMO</name>
<evidence type="ECO:0000256" key="18">
    <source>
        <dbReference type="SAM" id="Phobius"/>
    </source>
</evidence>
<dbReference type="Proteomes" id="UP000694556">
    <property type="component" value="Unassembled WGS sequence"/>
</dbReference>
<evidence type="ECO:0000256" key="9">
    <source>
        <dbReference type="ARBA" id="ARBA00023136"/>
    </source>
</evidence>
<dbReference type="Ensembl" id="ENSCMMT00000028272.1">
    <property type="protein sequence ID" value="ENSCMMP00000025846.1"/>
    <property type="gene ID" value="ENSCMMG00000015983.1"/>
</dbReference>
<evidence type="ECO:0000256" key="3">
    <source>
        <dbReference type="ARBA" id="ARBA00009003"/>
    </source>
</evidence>
<evidence type="ECO:0000256" key="16">
    <source>
        <dbReference type="ARBA" id="ARBA00048195"/>
    </source>
</evidence>
<evidence type="ECO:0000256" key="12">
    <source>
        <dbReference type="ARBA" id="ARBA00041556"/>
    </source>
</evidence>
<reference evidence="20" key="2">
    <citation type="submission" date="2025-09" db="UniProtKB">
        <authorList>
            <consortium name="Ensembl"/>
        </authorList>
    </citation>
    <scope>IDENTIFICATION</scope>
</reference>
<dbReference type="GO" id="GO:0000139">
    <property type="term" value="C:Golgi membrane"/>
    <property type="evidence" value="ECO:0007669"/>
    <property type="project" value="UniProtKB-SubCell"/>
</dbReference>
<dbReference type="InterPro" id="IPR007577">
    <property type="entry name" value="GlycoTrfase_DXD_sugar-bd_CS"/>
</dbReference>
<comment type="catalytic activity">
    <reaction evidence="17">
        <text>a beta-D-Gal-(1&lt;-&gt;1')-ceramide + UDP-alpha-D-galactose = alpha-D-Gal-(1-&gt;4)-beta-D-Gal-(1&lt;-&gt;1')-Cer + UDP + H(+)</text>
        <dbReference type="Rhea" id="RHEA:60044"/>
        <dbReference type="ChEBI" id="CHEBI:15378"/>
        <dbReference type="ChEBI" id="CHEBI:58223"/>
        <dbReference type="ChEBI" id="CHEBI:66914"/>
        <dbReference type="ChEBI" id="CHEBI:143593"/>
        <dbReference type="ChEBI" id="CHEBI:143594"/>
    </reaction>
    <physiologicalReaction direction="left-to-right" evidence="17">
        <dbReference type="Rhea" id="RHEA:60045"/>
    </physiologicalReaction>
</comment>
<dbReference type="GO" id="GO:0050512">
    <property type="term" value="F:lactosylceramide 4-alpha-galactosyltransferase activity"/>
    <property type="evidence" value="ECO:0007669"/>
    <property type="project" value="UniProtKB-EC"/>
</dbReference>
<keyword evidence="18" id="KW-0812">Transmembrane</keyword>
<evidence type="ECO:0000256" key="1">
    <source>
        <dbReference type="ARBA" id="ARBA00004323"/>
    </source>
</evidence>
<accession>A0A8C3CUF5</accession>
<evidence type="ECO:0000313" key="21">
    <source>
        <dbReference type="Proteomes" id="UP000694556"/>
    </source>
</evidence>
<keyword evidence="8" id="KW-0443">Lipid metabolism</keyword>
<dbReference type="Pfam" id="PF04572">
    <property type="entry name" value="Gb3_synth"/>
    <property type="match status" value="1"/>
</dbReference>
<evidence type="ECO:0000256" key="2">
    <source>
        <dbReference type="ARBA" id="ARBA00004934"/>
    </source>
</evidence>
<evidence type="ECO:0000256" key="14">
    <source>
        <dbReference type="ARBA" id="ARBA00043154"/>
    </source>
</evidence>
<comment type="subcellular location">
    <subcellularLocation>
        <location evidence="1">Golgi apparatus membrane</location>
        <topology evidence="1">Single-pass type II membrane protein</topology>
    </subcellularLocation>
</comment>
<sequence length="507" mass="57818">MELECCFTINHLIGSDVPSAAMIGRNRAFALALEVFALPWRRNPRFLWCFTVVAGTAVVICCYYLLPEIYCLLSSSAAECLSKKTNWDSAISPTLTGERCWGSNNVLFTLPHFSQDICFNSLEAKQSEKLHLITMCLVVEQAPMGTRMLRMPNCLLKLTQLVLGHKLRALFILTFKFMSFVSILLYWRITEDAKVRNQVYSLPTEIRCAHSVPSPAHAIADGPPPPPGDVFFVETSEQINPNDLFTCSVESAARAHPGTRVVVLMKGLAKRNASLPNHWGFSLLSCFPNVEIRPLDLPELFSGTPLAKWYSQAQQRWEPYFFPILSDACRIAIMWKFGGIYLDTDFIVLKNLKNLTNVLGTQSKYVLNGAFLSFKPRHKFIELCMQDFVENYNSWIWGHQGPQLLTRVFKKWCSIRSLRSSKSCKGVSALPREAFYPIRWQDWKKYFEVVSSSELQELLKNTYAVHVWNKKSQGTRLKITSQALLAQLHSHFCPATYDILKMDSERQ</sequence>
<proteinExistence type="inferred from homology"/>
<keyword evidence="18" id="KW-1133">Transmembrane helix</keyword>
<evidence type="ECO:0000313" key="20">
    <source>
        <dbReference type="Ensembl" id="ENSCMMP00000025846.1"/>
    </source>
</evidence>
<evidence type="ECO:0000256" key="6">
    <source>
        <dbReference type="ARBA" id="ARBA00022679"/>
    </source>
</evidence>
<keyword evidence="5" id="KW-0328">Glycosyltransferase</keyword>
<evidence type="ECO:0000256" key="7">
    <source>
        <dbReference type="ARBA" id="ARBA00023034"/>
    </source>
</evidence>
<protein>
    <recommendedName>
        <fullName evidence="11">Lactosylceramide 4-alpha-galactosyltransferase</fullName>
        <ecNumber evidence="10">2.4.1.228</ecNumber>
    </recommendedName>
    <alternativeName>
        <fullName evidence="15">Alpha-1,4-N-acetylglucosaminyltransferase</fullName>
    </alternativeName>
    <alternativeName>
        <fullName evidence="13">Alpha-1,4-galactosyltransferase</fullName>
    </alternativeName>
    <alternativeName>
        <fullName evidence="14">Globotriaosylceramide synthase</fullName>
    </alternativeName>
    <alternativeName>
        <fullName evidence="12">UDP-galactose:beta-D-galactosyl-beta1-R 4-alpha-D-galactosyltransferase</fullName>
    </alternativeName>
</protein>
<dbReference type="InterPro" id="IPR007652">
    <property type="entry name" value="A1-4-GlycosylTfrase_dom"/>
</dbReference>
<evidence type="ECO:0000256" key="11">
    <source>
        <dbReference type="ARBA" id="ARBA00040835"/>
    </source>
</evidence>
<dbReference type="PANTHER" id="PTHR12042:SF17">
    <property type="entry name" value="LACTOSYLCERAMIDE 4-ALPHA-GALACTOSYLTRANSFERASE"/>
    <property type="match status" value="1"/>
</dbReference>
<reference evidence="20" key="1">
    <citation type="submission" date="2025-08" db="UniProtKB">
        <authorList>
            <consortium name="Ensembl"/>
        </authorList>
    </citation>
    <scope>IDENTIFICATION</scope>
</reference>
<keyword evidence="9 18" id="KW-0472">Membrane</keyword>
<dbReference type="InterPro" id="IPR051981">
    <property type="entry name" value="Glycosyltransf_32"/>
</dbReference>
<evidence type="ECO:0000256" key="8">
    <source>
        <dbReference type="ARBA" id="ARBA00023098"/>
    </source>
</evidence>
<comment type="pathway">
    <text evidence="2">Glycolipid biosynthesis.</text>
</comment>
<feature type="transmembrane region" description="Helical" evidence="18">
    <location>
        <begin position="170"/>
        <end position="189"/>
    </location>
</feature>
<keyword evidence="7" id="KW-0333">Golgi apparatus</keyword>
<dbReference type="SUPFAM" id="SSF53448">
    <property type="entry name" value="Nucleotide-diphospho-sugar transferases"/>
    <property type="match status" value="1"/>
</dbReference>
<evidence type="ECO:0000256" key="13">
    <source>
        <dbReference type="ARBA" id="ARBA00041849"/>
    </source>
</evidence>
<evidence type="ECO:0000256" key="15">
    <source>
        <dbReference type="ARBA" id="ARBA00043186"/>
    </source>
</evidence>
<dbReference type="InterPro" id="IPR029044">
    <property type="entry name" value="Nucleotide-diphossugar_trans"/>
</dbReference>
<evidence type="ECO:0000256" key="17">
    <source>
        <dbReference type="ARBA" id="ARBA00049327"/>
    </source>
</evidence>
<dbReference type="AlphaFoldDB" id="A0A8C3CUF5"/>
<evidence type="ECO:0000256" key="4">
    <source>
        <dbReference type="ARBA" id="ARBA00022516"/>
    </source>
</evidence>
<feature type="domain" description="Alpha 1,4-glycosyltransferase" evidence="19">
    <location>
        <begin position="374"/>
        <end position="499"/>
    </location>
</feature>
<evidence type="ECO:0000259" key="19">
    <source>
        <dbReference type="Pfam" id="PF04572"/>
    </source>
</evidence>
<keyword evidence="6" id="KW-0808">Transferase</keyword>
<dbReference type="FunFam" id="3.90.550.20:FF:000003">
    <property type="entry name" value="Lactosylceramide 4-alpha-galactosyltransferase"/>
    <property type="match status" value="1"/>
</dbReference>
<feature type="transmembrane region" description="Helical" evidence="18">
    <location>
        <begin position="46"/>
        <end position="66"/>
    </location>
</feature>
<evidence type="ECO:0000256" key="10">
    <source>
        <dbReference type="ARBA" id="ARBA00039051"/>
    </source>
</evidence>